<name>A0A939HCU1_9CLOT</name>
<feature type="domain" description="Putative Flp pilus-assembly TadG-like N-terminal" evidence="2">
    <location>
        <begin position="11"/>
        <end position="58"/>
    </location>
</feature>
<evidence type="ECO:0000313" key="4">
    <source>
        <dbReference type="Proteomes" id="UP000664218"/>
    </source>
</evidence>
<feature type="transmembrane region" description="Helical" evidence="1">
    <location>
        <begin position="12"/>
        <end position="33"/>
    </location>
</feature>
<keyword evidence="1" id="KW-1133">Transmembrane helix</keyword>
<protein>
    <recommendedName>
        <fullName evidence="2">Putative Flp pilus-assembly TadG-like N-terminal domain-containing protein</fullName>
    </recommendedName>
</protein>
<dbReference type="Pfam" id="PF13400">
    <property type="entry name" value="Tad"/>
    <property type="match status" value="1"/>
</dbReference>
<comment type="caution">
    <text evidence="3">The sequence shown here is derived from an EMBL/GenBank/DDBJ whole genome shotgun (WGS) entry which is preliminary data.</text>
</comment>
<dbReference type="RefSeq" id="WP_207600502.1">
    <property type="nucleotide sequence ID" value="NZ_JAFNJU010000011.1"/>
</dbReference>
<dbReference type="AlphaFoldDB" id="A0A939HCU1"/>
<keyword evidence="4" id="KW-1185">Reference proteome</keyword>
<keyword evidence="1" id="KW-0472">Membrane</keyword>
<accession>A0A939HCU1</accession>
<dbReference type="Proteomes" id="UP000664218">
    <property type="component" value="Unassembled WGS sequence"/>
</dbReference>
<proteinExistence type="predicted"/>
<evidence type="ECO:0000259" key="2">
    <source>
        <dbReference type="Pfam" id="PF13400"/>
    </source>
</evidence>
<sequence length="376" mass="40671">MKFRIIKDEKGAVLPIVALFLLFVAFGMAAIVVDAGTLYNTRRSMVTAADAGALAGAKEMEKVLGETDLAKISQIKTDAIAIAKSLAIKNGAEGEPIVELKKMDVELASGGISNRDVIVVTVKKNEEHDFAKLIGFDNSDVVAQAVATWGYSTQITGGQIFPLFMLEEAFIDGETTLHSGKVTLENGEVSDPNRGFVKLEEGENGQKIINDTLAGINMDRQFIINQVLVSETGQANSMVDAVEDRMITAAALGTVNERRQFMSGLIPIVISDVALEEAEKNPNAHINLTIQYFAVYTIHDVITANNNKILGSQYALTKTDFTKVSQAATYTPDYAKGTLLGEFTGEIIELNTIIKDGDQDPLPGYEGLSRYSKLVK</sequence>
<evidence type="ECO:0000313" key="3">
    <source>
        <dbReference type="EMBL" id="MBO1265975.1"/>
    </source>
</evidence>
<organism evidence="3 4">
    <name type="scientific">Proteiniclasticum aestuarii</name>
    <dbReference type="NCBI Taxonomy" id="2817862"/>
    <lineage>
        <taxon>Bacteria</taxon>
        <taxon>Bacillati</taxon>
        <taxon>Bacillota</taxon>
        <taxon>Clostridia</taxon>
        <taxon>Eubacteriales</taxon>
        <taxon>Clostridiaceae</taxon>
        <taxon>Proteiniclasticum</taxon>
    </lineage>
</organism>
<dbReference type="InterPro" id="IPR028087">
    <property type="entry name" value="Tad_N"/>
</dbReference>
<reference evidence="3" key="1">
    <citation type="submission" date="2021-03" db="EMBL/GenBank/DDBJ databases">
        <title>Proteiniclasticum marinus sp. nov., isolated from tidal flat sediment.</title>
        <authorList>
            <person name="Namirimu T."/>
            <person name="Yang J.-A."/>
            <person name="Yang S.-H."/>
            <person name="Kim Y.-J."/>
            <person name="Kwon K.K."/>
        </authorList>
    </citation>
    <scope>NUCLEOTIDE SEQUENCE</scope>
    <source>
        <strain evidence="3">SCR006</strain>
    </source>
</reference>
<dbReference type="EMBL" id="JAFNJU010000011">
    <property type="protein sequence ID" value="MBO1265975.1"/>
    <property type="molecule type" value="Genomic_DNA"/>
</dbReference>
<gene>
    <name evidence="3" type="ORF">J3A84_13125</name>
</gene>
<keyword evidence="1" id="KW-0812">Transmembrane</keyword>
<evidence type="ECO:0000256" key="1">
    <source>
        <dbReference type="SAM" id="Phobius"/>
    </source>
</evidence>